<dbReference type="SUPFAM" id="SSF52279">
    <property type="entry name" value="Beta-D-glucan exohydrolase, C-terminal domain"/>
    <property type="match status" value="1"/>
</dbReference>
<dbReference type="Pfam" id="PF00933">
    <property type="entry name" value="Glyco_hydro_3"/>
    <property type="match status" value="1"/>
</dbReference>
<dbReference type="CDD" id="cd23343">
    <property type="entry name" value="beta-trefoil_FSCN_BglX-like"/>
    <property type="match status" value="1"/>
</dbReference>
<dbReference type="Pfam" id="PF01915">
    <property type="entry name" value="Glyco_hydro_3_C"/>
    <property type="match status" value="1"/>
</dbReference>
<dbReference type="GO" id="GO:0045493">
    <property type="term" value="P:xylan catabolic process"/>
    <property type="evidence" value="ECO:0007669"/>
    <property type="project" value="InterPro"/>
</dbReference>
<dbReference type="Gene3D" id="3.20.20.300">
    <property type="entry name" value="Glycoside hydrolase, family 3, N-terminal domain"/>
    <property type="match status" value="1"/>
</dbReference>
<name>A0A2P8I235_SACCR</name>
<organism evidence="5 6">
    <name type="scientific">Saccharothrix carnea</name>
    <dbReference type="NCBI Taxonomy" id="1280637"/>
    <lineage>
        <taxon>Bacteria</taxon>
        <taxon>Bacillati</taxon>
        <taxon>Actinomycetota</taxon>
        <taxon>Actinomycetes</taxon>
        <taxon>Pseudonocardiales</taxon>
        <taxon>Pseudonocardiaceae</taxon>
        <taxon>Saccharothrix</taxon>
    </lineage>
</organism>
<dbReference type="EMBL" id="PYAX01000012">
    <property type="protein sequence ID" value="PSL52537.1"/>
    <property type="molecule type" value="Genomic_DNA"/>
</dbReference>
<protein>
    <submittedName>
        <fullName evidence="5">Beta-glucosidase</fullName>
    </submittedName>
</protein>
<evidence type="ECO:0000256" key="2">
    <source>
        <dbReference type="ARBA" id="ARBA00022729"/>
    </source>
</evidence>
<dbReference type="Gene3D" id="3.40.50.1700">
    <property type="entry name" value="Glycoside hydrolase family 3 C-terminal domain"/>
    <property type="match status" value="1"/>
</dbReference>
<keyword evidence="6" id="KW-1185">Reference proteome</keyword>
<comment type="caution">
    <text evidence="5">The sequence shown here is derived from an EMBL/GenBank/DDBJ whole genome shotgun (WGS) entry which is preliminary data.</text>
</comment>
<keyword evidence="3" id="KW-0378">Hydrolase</keyword>
<dbReference type="InterPro" id="IPR002772">
    <property type="entry name" value="Glyco_hydro_3_C"/>
</dbReference>
<evidence type="ECO:0000259" key="4">
    <source>
        <dbReference type="SMART" id="SM01217"/>
    </source>
</evidence>
<dbReference type="InterPro" id="IPR036881">
    <property type="entry name" value="Glyco_hydro_3_C_sf"/>
</dbReference>
<dbReference type="Proteomes" id="UP000241118">
    <property type="component" value="Unassembled WGS sequence"/>
</dbReference>
<comment type="similarity">
    <text evidence="1">Belongs to the glycosyl hydrolase 3 family.</text>
</comment>
<evidence type="ECO:0000313" key="6">
    <source>
        <dbReference type="Proteomes" id="UP000241118"/>
    </source>
</evidence>
<dbReference type="PANTHER" id="PTHR42721:SF3">
    <property type="entry name" value="BETA-D-XYLOSIDASE 5-RELATED"/>
    <property type="match status" value="1"/>
</dbReference>
<dbReference type="InterPro" id="IPR036962">
    <property type="entry name" value="Glyco_hydro_3_N_sf"/>
</dbReference>
<evidence type="ECO:0000256" key="3">
    <source>
        <dbReference type="ARBA" id="ARBA00022801"/>
    </source>
</evidence>
<keyword evidence="2" id="KW-0732">Signal</keyword>
<dbReference type="InterPro" id="IPR013783">
    <property type="entry name" value="Ig-like_fold"/>
</dbReference>
<evidence type="ECO:0000256" key="1">
    <source>
        <dbReference type="ARBA" id="ARBA00005336"/>
    </source>
</evidence>
<dbReference type="SUPFAM" id="SSF51445">
    <property type="entry name" value="(Trans)glycosidases"/>
    <property type="match status" value="1"/>
</dbReference>
<gene>
    <name evidence="5" type="ORF">B0I31_1125</name>
</gene>
<reference evidence="5 6" key="1">
    <citation type="submission" date="2018-03" db="EMBL/GenBank/DDBJ databases">
        <title>Genomic Encyclopedia of Type Strains, Phase III (KMG-III): the genomes of soil and plant-associated and newly described type strains.</title>
        <authorList>
            <person name="Whitman W."/>
        </authorList>
    </citation>
    <scope>NUCLEOTIDE SEQUENCE [LARGE SCALE GENOMIC DNA]</scope>
    <source>
        <strain evidence="5 6">CGMCC 4.7097</strain>
    </source>
</reference>
<dbReference type="Gene3D" id="2.60.40.10">
    <property type="entry name" value="Immunoglobulins"/>
    <property type="match status" value="1"/>
</dbReference>
<dbReference type="AlphaFoldDB" id="A0A2P8I235"/>
<dbReference type="GO" id="GO:0031222">
    <property type="term" value="P:arabinan catabolic process"/>
    <property type="evidence" value="ECO:0007669"/>
    <property type="project" value="TreeGrafter"/>
</dbReference>
<dbReference type="PANTHER" id="PTHR42721">
    <property type="entry name" value="SUGAR HYDROLASE-RELATED"/>
    <property type="match status" value="1"/>
</dbReference>
<feature type="domain" description="Fibronectin type III-like" evidence="4">
    <location>
        <begin position="696"/>
        <end position="764"/>
    </location>
</feature>
<dbReference type="SUPFAM" id="SSF50405">
    <property type="entry name" value="Actin-crosslinking proteins"/>
    <property type="match status" value="1"/>
</dbReference>
<accession>A0A2P8I235</accession>
<dbReference type="GO" id="GO:0046556">
    <property type="term" value="F:alpha-L-arabinofuranosidase activity"/>
    <property type="evidence" value="ECO:0007669"/>
    <property type="project" value="TreeGrafter"/>
</dbReference>
<dbReference type="InterPro" id="IPR044993">
    <property type="entry name" value="BXL"/>
</dbReference>
<dbReference type="InterPro" id="IPR008999">
    <property type="entry name" value="Actin-crosslinking"/>
</dbReference>
<dbReference type="GO" id="GO:0009044">
    <property type="term" value="F:xylan 1,4-beta-xylosidase activity"/>
    <property type="evidence" value="ECO:0007669"/>
    <property type="project" value="InterPro"/>
</dbReference>
<evidence type="ECO:0000313" key="5">
    <source>
        <dbReference type="EMBL" id="PSL52537.1"/>
    </source>
</evidence>
<dbReference type="InterPro" id="IPR026891">
    <property type="entry name" value="Fn3-like"/>
</dbReference>
<dbReference type="InterPro" id="IPR001764">
    <property type="entry name" value="Glyco_hydro_3_N"/>
</dbReference>
<proteinExistence type="inferred from homology"/>
<dbReference type="PRINTS" id="PR00133">
    <property type="entry name" value="GLHYDRLASE3"/>
</dbReference>
<dbReference type="SMART" id="SM01217">
    <property type="entry name" value="Fn3_like"/>
    <property type="match status" value="1"/>
</dbReference>
<dbReference type="Gene3D" id="2.60.120.380">
    <property type="match status" value="1"/>
</dbReference>
<dbReference type="Pfam" id="PF14310">
    <property type="entry name" value="Fn3-like"/>
    <property type="match status" value="1"/>
</dbReference>
<sequence>MDPLPFRDPGLPVEDRVTDLLGRLTDEEKVALLHQHQPAVPRLGLAAFHTGMEALHGVAWLGPATVFPQAVGLASSWDLDLVRRVGEAVGVEARGFHHRDPVAHGLNVWAPVVNPLRDPRWGRNEEGYSEDPTLTAAMGTAYATGLRGDHPRYLRTAPTLKHFLGYNNEDDRCVTSSDLRPRVLHEYELPCFRGPIEAGAAVAVMPSYNLVNGRPAHLSPLIGQELRTWAPDGLAIVSDAYAPSNVAGLQAYLATQAEGHAALLDAGLDSFTDQDADPTLMIESVTTAIKDGLLDRSAVDRAVGNVLALRFRLGEFDPPDDNPYASITSDVIGTHGGLALEAARQAVVLLRNASALPLARGTKLAVIGTHADTLFEDWYSGTLPYQVTVRSALEEFASVTYAEGVDRIALRTADGRYLGVRGGVVGLGERSLFDRFDWGDGVWTLRDVGSRRYLGVGEDGALVATATTPSGWDVRELFEPRLTDGGVVLRNTVCGADDPATVQGDLSLDSTPFEIERVVDGIAAAAEAASRADTAVLVLGNDPHINGRETQDRTTLRLPSLDLVRAVREANPNTVLVLVSSYPYALDGEEEHLPGIVWTAHGGQEQGRAVAEALYGVFSPSGKLTQTWYRSDDDLPDIFDYDIIRAGGTYLYFTGEPLFPFGHGLSYTTFEYSDLTWVDGVATVSVTNTGDVAGAEVVQLYSSALDSRVRQPVRKLQSFHRVHLAPGEAAVVGLRADQLWHWDVVTGRRVVEAGRYELLVGASSRDIRSRLVVDVAGETIAPRVGVLPAPDFDDCDGVRLVDDEVVFTREGAWISFEDVTPGPRSAPPGTRISVDGTSLVLTAEAAGVRVREVR</sequence>
<dbReference type="InterPro" id="IPR017853">
    <property type="entry name" value="GH"/>
</dbReference>